<dbReference type="EMBL" id="JBBKAI010000002">
    <property type="protein sequence ID" value="MEJ8657057.1"/>
    <property type="molecule type" value="Genomic_DNA"/>
</dbReference>
<accession>A0ACC6QF36</accession>
<keyword evidence="2" id="KW-1185">Reference proteome</keyword>
<evidence type="ECO:0000313" key="2">
    <source>
        <dbReference type="Proteomes" id="UP001375539"/>
    </source>
</evidence>
<comment type="caution">
    <text evidence="1">The sequence shown here is derived from an EMBL/GenBank/DDBJ whole genome shotgun (WGS) entry which is preliminary data.</text>
</comment>
<evidence type="ECO:0000313" key="1">
    <source>
        <dbReference type="EMBL" id="MEJ8657057.1"/>
    </source>
</evidence>
<reference evidence="1" key="1">
    <citation type="submission" date="2024-03" db="EMBL/GenBank/DDBJ databases">
        <title>Novel Streptomyces species of biotechnological and ecological value are a feature of Machair soil.</title>
        <authorList>
            <person name="Prole J.R."/>
            <person name="Goodfellow M."/>
            <person name="Allenby N."/>
            <person name="Ward A.C."/>
        </authorList>
    </citation>
    <scope>NUCLEOTIDE SEQUENCE</scope>
    <source>
        <strain evidence="1">MS1.AVA.4</strain>
    </source>
</reference>
<gene>
    <name evidence="1" type="ORF">WKI58_11040</name>
</gene>
<name>A0ACC6QF36_9ACTN</name>
<proteinExistence type="predicted"/>
<protein>
    <submittedName>
        <fullName evidence="1">Uncharacterized protein</fullName>
    </submittedName>
</protein>
<sequence>MTGHHPADAGGPSDPQESEPEPGQAAFGEARWPMAGAVIAAMLLTLLMPDDLRLGPRWLLPFVEGLLLVTLIAGDPGRISRRSATLRAVSIALVGVLAVSAIWSTVRLVDDLIHGGDETNSATGLLQAGGVVWASTVVAFSLLYFELDSGGAAARAHHMPATPELAFPQQLSPELNAAHWRPRYVDYLYLGLTNSTAFSPTDVMPLAPWAKIAMAVQSLVSLLILGLVIARAVNVLV</sequence>
<organism evidence="1 2">
    <name type="scientific">Streptomyces pratisoli</name>
    <dbReference type="NCBI Taxonomy" id="3139917"/>
    <lineage>
        <taxon>Bacteria</taxon>
        <taxon>Bacillati</taxon>
        <taxon>Actinomycetota</taxon>
        <taxon>Actinomycetes</taxon>
        <taxon>Kitasatosporales</taxon>
        <taxon>Streptomycetaceae</taxon>
        <taxon>Streptomyces</taxon>
    </lineage>
</organism>
<dbReference type="Proteomes" id="UP001375539">
    <property type="component" value="Unassembled WGS sequence"/>
</dbReference>